<keyword evidence="1" id="KW-0732">Signal</keyword>
<keyword evidence="3" id="KW-1185">Reference proteome</keyword>
<reference evidence="2" key="1">
    <citation type="submission" date="2020-10" db="EMBL/GenBank/DDBJ databases">
        <title>Chromosome-scale genome assembly of the Allis shad, Alosa alosa.</title>
        <authorList>
            <person name="Margot Z."/>
            <person name="Christophe K."/>
            <person name="Cabau C."/>
            <person name="Louis A."/>
            <person name="Berthelot C."/>
            <person name="Parey E."/>
            <person name="Roest Crollius H."/>
            <person name="Montfort J."/>
            <person name="Robinson-Rechavi M."/>
            <person name="Bucao C."/>
            <person name="Bouchez O."/>
            <person name="Gislard M."/>
            <person name="Lluch J."/>
            <person name="Milhes M."/>
            <person name="Lampietro C."/>
            <person name="Lopez Roques C."/>
            <person name="Donnadieu C."/>
            <person name="Braasch I."/>
            <person name="Desvignes T."/>
            <person name="Postlethwait J."/>
            <person name="Bobe J."/>
            <person name="Guiguen Y."/>
        </authorList>
    </citation>
    <scope>NUCLEOTIDE SEQUENCE</scope>
    <source>
        <strain evidence="2">M-15738</strain>
        <tissue evidence="2">Blood</tissue>
    </source>
</reference>
<organism evidence="2 3">
    <name type="scientific">Alosa alosa</name>
    <name type="common">allis shad</name>
    <dbReference type="NCBI Taxonomy" id="278164"/>
    <lineage>
        <taxon>Eukaryota</taxon>
        <taxon>Metazoa</taxon>
        <taxon>Chordata</taxon>
        <taxon>Craniata</taxon>
        <taxon>Vertebrata</taxon>
        <taxon>Euteleostomi</taxon>
        <taxon>Actinopterygii</taxon>
        <taxon>Neopterygii</taxon>
        <taxon>Teleostei</taxon>
        <taxon>Clupei</taxon>
        <taxon>Clupeiformes</taxon>
        <taxon>Clupeoidei</taxon>
        <taxon>Clupeidae</taxon>
        <taxon>Alosa</taxon>
    </lineage>
</organism>
<dbReference type="EMBL" id="JADWDJ010000016">
    <property type="protein sequence ID" value="KAG5268920.1"/>
    <property type="molecule type" value="Genomic_DNA"/>
</dbReference>
<sequence length="126" mass="14190">MVRFKDTQSYSMEVAIWICLFCLQGCLLADGQNCVDVNRDGTKDQDIMSQTRLKRESNLSQTGAISVKGIPNILIQGDRSRRHLSSNKRKLKRKSRVGSYSLLSNNKPASPLQHHLLVVEPPILNI</sequence>
<evidence type="ECO:0000313" key="3">
    <source>
        <dbReference type="Proteomes" id="UP000823561"/>
    </source>
</evidence>
<name>A0AAV6G1V0_9TELE</name>
<comment type="caution">
    <text evidence="2">The sequence shown here is derived from an EMBL/GenBank/DDBJ whole genome shotgun (WGS) entry which is preliminary data.</text>
</comment>
<gene>
    <name evidence="2" type="ORF">AALO_G00217930</name>
</gene>
<feature type="chain" id="PRO_5043854264" evidence="1">
    <location>
        <begin position="32"/>
        <end position="126"/>
    </location>
</feature>
<accession>A0AAV6G1V0</accession>
<evidence type="ECO:0000313" key="2">
    <source>
        <dbReference type="EMBL" id="KAG5268920.1"/>
    </source>
</evidence>
<protein>
    <submittedName>
        <fullName evidence="2">Uncharacterized protein</fullName>
    </submittedName>
</protein>
<feature type="signal peptide" evidence="1">
    <location>
        <begin position="1"/>
        <end position="31"/>
    </location>
</feature>
<evidence type="ECO:0000256" key="1">
    <source>
        <dbReference type="SAM" id="SignalP"/>
    </source>
</evidence>
<dbReference type="AlphaFoldDB" id="A0AAV6G1V0"/>
<proteinExistence type="predicted"/>
<dbReference type="Proteomes" id="UP000823561">
    <property type="component" value="Chromosome 16"/>
</dbReference>